<gene>
    <name evidence="3" type="ORF">GCM10009863_37300</name>
</gene>
<evidence type="ECO:0000256" key="1">
    <source>
        <dbReference type="SAM" id="MobiDB-lite"/>
    </source>
</evidence>
<name>A0ABN3Q911_9ACTN</name>
<organism evidence="3 4">
    <name type="scientific">Streptomyces axinellae</name>
    <dbReference type="NCBI Taxonomy" id="552788"/>
    <lineage>
        <taxon>Bacteria</taxon>
        <taxon>Bacillati</taxon>
        <taxon>Actinomycetota</taxon>
        <taxon>Actinomycetes</taxon>
        <taxon>Kitasatosporales</taxon>
        <taxon>Streptomycetaceae</taxon>
        <taxon>Streptomyces</taxon>
    </lineage>
</organism>
<feature type="compositionally biased region" description="Polar residues" evidence="1">
    <location>
        <begin position="44"/>
        <end position="54"/>
    </location>
</feature>
<sequence>MRRTLGIAALTLLALAIGGLGAQEASETAPLSSTTSQSSKSRTEPATSTTSPTVAHQAAVTTEARMKWFAPRVATI</sequence>
<protein>
    <submittedName>
        <fullName evidence="3">Uncharacterized protein</fullName>
    </submittedName>
</protein>
<feature type="chain" id="PRO_5045828239" evidence="2">
    <location>
        <begin position="23"/>
        <end position="76"/>
    </location>
</feature>
<accession>A0ABN3Q911</accession>
<keyword evidence="2" id="KW-0732">Signal</keyword>
<comment type="caution">
    <text evidence="3">The sequence shown here is derived from an EMBL/GenBank/DDBJ whole genome shotgun (WGS) entry which is preliminary data.</text>
</comment>
<evidence type="ECO:0000313" key="3">
    <source>
        <dbReference type="EMBL" id="GAA2619849.1"/>
    </source>
</evidence>
<dbReference type="Proteomes" id="UP001501447">
    <property type="component" value="Unassembled WGS sequence"/>
</dbReference>
<dbReference type="RefSeq" id="WP_344567360.1">
    <property type="nucleotide sequence ID" value="NZ_BAAARJ010000011.1"/>
</dbReference>
<evidence type="ECO:0000313" key="4">
    <source>
        <dbReference type="Proteomes" id="UP001501447"/>
    </source>
</evidence>
<proteinExistence type="predicted"/>
<keyword evidence="4" id="KW-1185">Reference proteome</keyword>
<reference evidence="3 4" key="1">
    <citation type="journal article" date="2019" name="Int. J. Syst. Evol. Microbiol.">
        <title>The Global Catalogue of Microorganisms (GCM) 10K type strain sequencing project: providing services to taxonomists for standard genome sequencing and annotation.</title>
        <authorList>
            <consortium name="The Broad Institute Genomics Platform"/>
            <consortium name="The Broad Institute Genome Sequencing Center for Infectious Disease"/>
            <person name="Wu L."/>
            <person name="Ma J."/>
        </authorList>
    </citation>
    <scope>NUCLEOTIDE SEQUENCE [LARGE SCALE GENOMIC DNA]</scope>
    <source>
        <strain evidence="3 4">JCM 16373</strain>
    </source>
</reference>
<dbReference type="EMBL" id="BAAARJ010000011">
    <property type="protein sequence ID" value="GAA2619849.1"/>
    <property type="molecule type" value="Genomic_DNA"/>
</dbReference>
<evidence type="ECO:0000256" key="2">
    <source>
        <dbReference type="SAM" id="SignalP"/>
    </source>
</evidence>
<feature type="region of interest" description="Disordered" evidence="1">
    <location>
        <begin position="22"/>
        <end position="58"/>
    </location>
</feature>
<feature type="signal peptide" evidence="2">
    <location>
        <begin position="1"/>
        <end position="22"/>
    </location>
</feature>